<accession>A0A1M6L826</accession>
<name>A0A1M6L826_9ACTN</name>
<dbReference type="RefSeq" id="WP_073189784.1">
    <property type="nucleotide sequence ID" value="NZ_FQZG01000068.1"/>
</dbReference>
<evidence type="ECO:0000313" key="1">
    <source>
        <dbReference type="EMBL" id="SHJ67388.1"/>
    </source>
</evidence>
<proteinExistence type="predicted"/>
<dbReference type="EMBL" id="FQZG01000068">
    <property type="protein sequence ID" value="SHJ67388.1"/>
    <property type="molecule type" value="Genomic_DNA"/>
</dbReference>
<keyword evidence="2" id="KW-1185">Reference proteome</keyword>
<dbReference type="AlphaFoldDB" id="A0A1M6L826"/>
<reference evidence="1 2" key="1">
    <citation type="submission" date="2016-11" db="EMBL/GenBank/DDBJ databases">
        <authorList>
            <person name="Jaros S."/>
            <person name="Januszkiewicz K."/>
            <person name="Wedrychowicz H."/>
        </authorList>
    </citation>
    <scope>NUCLEOTIDE SEQUENCE [LARGE SCALE GENOMIC DNA]</scope>
    <source>
        <strain evidence="1 2">DSM 12906</strain>
    </source>
</reference>
<gene>
    <name evidence="1" type="ORF">SAMN02745244_03013</name>
</gene>
<dbReference type="STRING" id="1123357.SAMN02745244_03013"/>
<sequence>MAITITTTVDGFVTITGRGVAPETTTPPRWETIEVCGGTLGYSPQSLGRLPEALIDDFDAALPWLREIYGEPILAEASALLAASQQLDEDGSVELPDDAWHPTGPSRLASRVCLAEWLLQWWPSRGVGIHSLDVPLLALERSTLKSEAPLLFDPAETARQLESLVPDVARRLPRMLDEPNAIDSTSQALWRGSQAMTQLLDIDTPALHAIATAVAARGLDPASDEFDWAVGEVFALLDDWGELAGHPEPSAETTREGFALAADHPLWESPDRWFTVDPIQVAARSVGGRGENASLLVDRESDTLAIRVDQGDRPVAGLMARVWAAGALLPRMVRLASGQDCYLGEVALDDLDVDTFDVFDPRLVSSPRSAEEVLADWDFIADVVRRRLRGAERGTVADDQLAAFAVESPR</sequence>
<dbReference type="Proteomes" id="UP000184512">
    <property type="component" value="Unassembled WGS sequence"/>
</dbReference>
<evidence type="ECO:0000313" key="2">
    <source>
        <dbReference type="Proteomes" id="UP000184512"/>
    </source>
</evidence>
<organism evidence="1 2">
    <name type="scientific">Tessaracoccus bendigoensis DSM 12906</name>
    <dbReference type="NCBI Taxonomy" id="1123357"/>
    <lineage>
        <taxon>Bacteria</taxon>
        <taxon>Bacillati</taxon>
        <taxon>Actinomycetota</taxon>
        <taxon>Actinomycetes</taxon>
        <taxon>Propionibacteriales</taxon>
        <taxon>Propionibacteriaceae</taxon>
        <taxon>Tessaracoccus</taxon>
    </lineage>
</organism>
<protein>
    <submittedName>
        <fullName evidence="1">Uncharacterized protein</fullName>
    </submittedName>
</protein>
<dbReference type="OrthoDB" id="5124265at2"/>